<protein>
    <submittedName>
        <fullName evidence="3">Uncharacterized protein LOC116286628</fullName>
    </submittedName>
</protein>
<sequence>MVAESHVRRLKEILIRRADASSLMEFARKLEDARRVLTNMGFSYSSRLDNEETIVMLMRKLPDEGLKRKWADKAGDLIKIKGRAEYADFVQFVKNTADRINNRYGQELRVTSSTTEKERRDPKKERSDQIYKVTTLAAVQSDQSQCLSAIAHKCPQCSGPHGVWRCWKFKSSSLKDRLKTVKQHGLCRACLEEGHCAKSCTKGFKCRISGCGKEHHYLIHIEDSEGDRVKDNSNSTRKSVEKNVQVREATSGSQERTNSVKTTTSQSTPSTVYPNAIAVEPSDPVTVSALEVCRPKVCFKVVPAKVSTPQSDKQIITYAFFDSGSDATLCMESLIDE</sequence>
<reference evidence="3" key="1">
    <citation type="submission" date="2025-08" db="UniProtKB">
        <authorList>
            <consortium name="RefSeq"/>
        </authorList>
    </citation>
    <scope>IDENTIFICATION</scope>
</reference>
<proteinExistence type="predicted"/>
<name>A0A6P8H8F9_ACTTE</name>
<gene>
    <name evidence="3" type="primary">LOC116286628</name>
</gene>
<dbReference type="Proteomes" id="UP000515163">
    <property type="component" value="Unplaced"/>
</dbReference>
<accession>A0A6P8H8F9</accession>
<feature type="compositionally biased region" description="Polar residues" evidence="1">
    <location>
        <begin position="248"/>
        <end position="269"/>
    </location>
</feature>
<dbReference type="RefSeq" id="XP_031549037.1">
    <property type="nucleotide sequence ID" value="XM_031693177.1"/>
</dbReference>
<evidence type="ECO:0000256" key="1">
    <source>
        <dbReference type="SAM" id="MobiDB-lite"/>
    </source>
</evidence>
<dbReference type="AlphaFoldDB" id="A0A6P8H8F9"/>
<evidence type="ECO:0000313" key="3">
    <source>
        <dbReference type="RefSeq" id="XP_031549037.1"/>
    </source>
</evidence>
<organism evidence="2 3">
    <name type="scientific">Actinia tenebrosa</name>
    <name type="common">Australian red waratah sea anemone</name>
    <dbReference type="NCBI Taxonomy" id="6105"/>
    <lineage>
        <taxon>Eukaryota</taxon>
        <taxon>Metazoa</taxon>
        <taxon>Cnidaria</taxon>
        <taxon>Anthozoa</taxon>
        <taxon>Hexacorallia</taxon>
        <taxon>Actiniaria</taxon>
        <taxon>Actiniidae</taxon>
        <taxon>Actinia</taxon>
    </lineage>
</organism>
<dbReference type="OrthoDB" id="5986556at2759"/>
<dbReference type="KEGG" id="aten:116286628"/>
<dbReference type="PANTHER" id="PTHR47331">
    <property type="entry name" value="PHD-TYPE DOMAIN-CONTAINING PROTEIN"/>
    <property type="match status" value="1"/>
</dbReference>
<feature type="region of interest" description="Disordered" evidence="1">
    <location>
        <begin position="227"/>
        <end position="269"/>
    </location>
</feature>
<evidence type="ECO:0000313" key="2">
    <source>
        <dbReference type="Proteomes" id="UP000515163"/>
    </source>
</evidence>
<keyword evidence="2" id="KW-1185">Reference proteome</keyword>
<dbReference type="PANTHER" id="PTHR47331:SF1">
    <property type="entry name" value="GAG-LIKE PROTEIN"/>
    <property type="match status" value="1"/>
</dbReference>
<dbReference type="GeneID" id="116286628"/>
<dbReference type="InParanoid" id="A0A6P8H8F9"/>